<dbReference type="PANTHER" id="PTHR32071">
    <property type="entry name" value="TRANSCRIPTIONAL REGULATORY PROTEIN"/>
    <property type="match status" value="1"/>
</dbReference>
<dbReference type="PANTHER" id="PTHR32071:SF57">
    <property type="entry name" value="C4-DICARBOXYLATE TRANSPORT TRANSCRIPTIONAL REGULATORY PROTEIN DCTD"/>
    <property type="match status" value="1"/>
</dbReference>
<dbReference type="SUPFAM" id="SSF52540">
    <property type="entry name" value="P-loop containing nucleoside triphosphate hydrolases"/>
    <property type="match status" value="1"/>
</dbReference>
<dbReference type="InterPro" id="IPR009057">
    <property type="entry name" value="Homeodomain-like_sf"/>
</dbReference>
<proteinExistence type="predicted"/>
<feature type="domain" description="Sigma-54 factor interaction" evidence="5">
    <location>
        <begin position="10"/>
        <end position="239"/>
    </location>
</feature>
<keyword evidence="1" id="KW-0547">Nucleotide-binding</keyword>
<comment type="caution">
    <text evidence="6">The sequence shown here is derived from an EMBL/GenBank/DDBJ whole genome shotgun (WGS) entry which is preliminary data.</text>
</comment>
<dbReference type="InterPro" id="IPR002078">
    <property type="entry name" value="Sigma_54_int"/>
</dbReference>
<dbReference type="Pfam" id="PF02954">
    <property type="entry name" value="HTH_8"/>
    <property type="match status" value="1"/>
</dbReference>
<dbReference type="Gene3D" id="1.10.10.60">
    <property type="entry name" value="Homeodomain-like"/>
    <property type="match status" value="1"/>
</dbReference>
<dbReference type="EMBL" id="DRIH01000261">
    <property type="protein sequence ID" value="HEC68578.1"/>
    <property type="molecule type" value="Genomic_DNA"/>
</dbReference>
<dbReference type="PRINTS" id="PR01590">
    <property type="entry name" value="HTHFIS"/>
</dbReference>
<dbReference type="GO" id="GO:0005524">
    <property type="term" value="F:ATP binding"/>
    <property type="evidence" value="ECO:0007669"/>
    <property type="project" value="UniProtKB-KW"/>
</dbReference>
<reference evidence="6" key="1">
    <citation type="journal article" date="2020" name="mSystems">
        <title>Genome- and Community-Level Interaction Insights into Carbon Utilization and Element Cycling Functions of Hydrothermarchaeota in Hydrothermal Sediment.</title>
        <authorList>
            <person name="Zhou Z."/>
            <person name="Liu Y."/>
            <person name="Xu W."/>
            <person name="Pan J."/>
            <person name="Luo Z.H."/>
            <person name="Li M."/>
        </authorList>
    </citation>
    <scope>NUCLEOTIDE SEQUENCE [LARGE SCALE GENOMIC DNA]</scope>
    <source>
        <strain evidence="6">HyVt-389</strain>
    </source>
</reference>
<dbReference type="GO" id="GO:0006355">
    <property type="term" value="P:regulation of DNA-templated transcription"/>
    <property type="evidence" value="ECO:0007669"/>
    <property type="project" value="InterPro"/>
</dbReference>
<dbReference type="FunFam" id="3.40.50.300:FF:000006">
    <property type="entry name" value="DNA-binding transcriptional regulator NtrC"/>
    <property type="match status" value="1"/>
</dbReference>
<evidence type="ECO:0000256" key="4">
    <source>
        <dbReference type="ARBA" id="ARBA00023163"/>
    </source>
</evidence>
<dbReference type="CDD" id="cd00009">
    <property type="entry name" value="AAA"/>
    <property type="match status" value="1"/>
</dbReference>
<dbReference type="InterPro" id="IPR025662">
    <property type="entry name" value="Sigma_54_int_dom_ATP-bd_1"/>
</dbReference>
<dbReference type="Proteomes" id="UP000885738">
    <property type="component" value="Unassembled WGS sequence"/>
</dbReference>
<keyword evidence="2" id="KW-0067">ATP-binding</keyword>
<sequence>MSQIYQFHNIIGKSEKILEIFEIIEKVAKTDSTILITGETGTGKELIAKAIHKCSPRKDRPFVPINCAAIPEQLLESEFFGYEKGAFTGAMRSRMGRIEFSNHGTLFLDEISSMSLELQAKLLRVIQEQEFERIGGLKTIKVDFRLISATNQDLKEKIKEGTFREDLFYRLNVIPINVPPLRERKSDIPILVNHFLKELREHNKTSVRGFSDKAMERLMQYHWPGNVRELKNLVERLSVLKQQGIIELHDISSSMGISVIPQMKPLVDINIKKGMSFRTQVAEFERRLLLEALEQASWVKEKAAKLLKLKRTTLIEKMKRREIPLQMSR</sequence>
<organism evidence="6">
    <name type="scientific">Desulfofervidus auxilii</name>
    <dbReference type="NCBI Taxonomy" id="1621989"/>
    <lineage>
        <taxon>Bacteria</taxon>
        <taxon>Pseudomonadati</taxon>
        <taxon>Thermodesulfobacteriota</taxon>
        <taxon>Candidatus Desulfofervidia</taxon>
        <taxon>Candidatus Desulfofervidales</taxon>
        <taxon>Candidatus Desulfofervidaceae</taxon>
        <taxon>Candidatus Desulfofervidus</taxon>
    </lineage>
</organism>
<dbReference type="PROSITE" id="PS00688">
    <property type="entry name" value="SIGMA54_INTERACT_3"/>
    <property type="match status" value="1"/>
</dbReference>
<dbReference type="InterPro" id="IPR058031">
    <property type="entry name" value="AAA_lid_NorR"/>
</dbReference>
<dbReference type="Pfam" id="PF25601">
    <property type="entry name" value="AAA_lid_14"/>
    <property type="match status" value="1"/>
</dbReference>
<evidence type="ECO:0000256" key="3">
    <source>
        <dbReference type="ARBA" id="ARBA00023015"/>
    </source>
</evidence>
<dbReference type="AlphaFoldDB" id="A0A7C1W2M2"/>
<dbReference type="PROSITE" id="PS00675">
    <property type="entry name" value="SIGMA54_INTERACT_1"/>
    <property type="match status" value="1"/>
</dbReference>
<dbReference type="Pfam" id="PF00158">
    <property type="entry name" value="Sigma54_activat"/>
    <property type="match status" value="1"/>
</dbReference>
<dbReference type="Gene3D" id="3.40.50.300">
    <property type="entry name" value="P-loop containing nucleotide triphosphate hydrolases"/>
    <property type="match status" value="1"/>
</dbReference>
<gene>
    <name evidence="6" type="ORF">ENI35_07230</name>
</gene>
<name>A0A7C1W2M2_DESA2</name>
<dbReference type="GO" id="GO:0043565">
    <property type="term" value="F:sequence-specific DNA binding"/>
    <property type="evidence" value="ECO:0007669"/>
    <property type="project" value="InterPro"/>
</dbReference>
<dbReference type="PROSITE" id="PS50045">
    <property type="entry name" value="SIGMA54_INTERACT_4"/>
    <property type="match status" value="1"/>
</dbReference>
<dbReference type="InterPro" id="IPR002197">
    <property type="entry name" value="HTH_Fis"/>
</dbReference>
<keyword evidence="4" id="KW-0804">Transcription</keyword>
<keyword evidence="3" id="KW-0805">Transcription regulation</keyword>
<dbReference type="SUPFAM" id="SSF46689">
    <property type="entry name" value="Homeodomain-like"/>
    <property type="match status" value="1"/>
</dbReference>
<protein>
    <submittedName>
        <fullName evidence="6">Sigma-54-dependent Fis family transcriptional regulator</fullName>
    </submittedName>
</protein>
<dbReference type="InterPro" id="IPR025944">
    <property type="entry name" value="Sigma_54_int_dom_CS"/>
</dbReference>
<dbReference type="SMART" id="SM00382">
    <property type="entry name" value="AAA"/>
    <property type="match status" value="1"/>
</dbReference>
<evidence type="ECO:0000313" key="6">
    <source>
        <dbReference type="EMBL" id="HEC68578.1"/>
    </source>
</evidence>
<evidence type="ECO:0000256" key="2">
    <source>
        <dbReference type="ARBA" id="ARBA00022840"/>
    </source>
</evidence>
<evidence type="ECO:0000259" key="5">
    <source>
        <dbReference type="PROSITE" id="PS50045"/>
    </source>
</evidence>
<evidence type="ECO:0000256" key="1">
    <source>
        <dbReference type="ARBA" id="ARBA00022741"/>
    </source>
</evidence>
<dbReference type="Gene3D" id="1.10.8.60">
    <property type="match status" value="1"/>
</dbReference>
<accession>A0A7C1W2M2</accession>
<dbReference type="InterPro" id="IPR003593">
    <property type="entry name" value="AAA+_ATPase"/>
</dbReference>
<dbReference type="InterPro" id="IPR027417">
    <property type="entry name" value="P-loop_NTPase"/>
</dbReference>